<evidence type="ECO:0000313" key="3">
    <source>
        <dbReference type="EnsemblMetazoa" id="ISCW017317-PA"/>
    </source>
</evidence>
<keyword evidence="4" id="KW-1185">Reference proteome</keyword>
<evidence type="ECO:0000313" key="2">
    <source>
        <dbReference type="EMBL" id="EEC03406.1"/>
    </source>
</evidence>
<protein>
    <submittedName>
        <fullName evidence="2 3">Uncharacterized protein</fullName>
    </submittedName>
</protein>
<dbReference type="EMBL" id="DS668046">
    <property type="protein sequence ID" value="EEC03406.1"/>
    <property type="molecule type" value="Genomic_DNA"/>
</dbReference>
<feature type="compositionally biased region" description="Polar residues" evidence="1">
    <location>
        <begin position="1"/>
        <end position="22"/>
    </location>
</feature>
<dbReference type="EMBL" id="ABJB010985802">
    <property type="status" value="NOT_ANNOTATED_CDS"/>
    <property type="molecule type" value="Genomic_DNA"/>
</dbReference>
<dbReference type="VEuPathDB" id="VectorBase:ISCI017317"/>
<evidence type="ECO:0000313" key="4">
    <source>
        <dbReference type="Proteomes" id="UP000001555"/>
    </source>
</evidence>
<dbReference type="VEuPathDB" id="VectorBase:ISCW017317"/>
<dbReference type="PaxDb" id="6945-B7P9Y4"/>
<dbReference type="EnsemblMetazoa" id="ISCW017317-RA">
    <property type="protein sequence ID" value="ISCW017317-PA"/>
    <property type="gene ID" value="ISCW017317"/>
</dbReference>
<dbReference type="Proteomes" id="UP000001555">
    <property type="component" value="Unassembled WGS sequence"/>
</dbReference>
<feature type="region of interest" description="Disordered" evidence="1">
    <location>
        <begin position="83"/>
        <end position="104"/>
    </location>
</feature>
<dbReference type="AlphaFoldDB" id="B7P9Y4"/>
<accession>B7P9Y4</accession>
<name>B7P9Y4_IXOSC</name>
<organism>
    <name type="scientific">Ixodes scapularis</name>
    <name type="common">Black-legged tick</name>
    <name type="synonym">Deer tick</name>
    <dbReference type="NCBI Taxonomy" id="6945"/>
    <lineage>
        <taxon>Eukaryota</taxon>
        <taxon>Metazoa</taxon>
        <taxon>Ecdysozoa</taxon>
        <taxon>Arthropoda</taxon>
        <taxon>Chelicerata</taxon>
        <taxon>Arachnida</taxon>
        <taxon>Acari</taxon>
        <taxon>Parasitiformes</taxon>
        <taxon>Ixodida</taxon>
        <taxon>Ixodoidea</taxon>
        <taxon>Ixodidae</taxon>
        <taxon>Ixodinae</taxon>
        <taxon>Ixodes</taxon>
    </lineage>
</organism>
<gene>
    <name evidence="2" type="ORF">IscW_ISCW017317</name>
</gene>
<dbReference type="HOGENOM" id="CLU_2099537_0_0_1"/>
<reference evidence="2 4" key="1">
    <citation type="submission" date="2008-03" db="EMBL/GenBank/DDBJ databases">
        <title>Annotation of Ixodes scapularis.</title>
        <authorList>
            <consortium name="Ixodes scapularis Genome Project Consortium"/>
            <person name="Caler E."/>
            <person name="Hannick L.I."/>
            <person name="Bidwell S."/>
            <person name="Joardar V."/>
            <person name="Thiagarajan M."/>
            <person name="Amedeo P."/>
            <person name="Galinsky K.J."/>
            <person name="Schobel S."/>
            <person name="Inman J."/>
            <person name="Hostetler J."/>
            <person name="Miller J."/>
            <person name="Hammond M."/>
            <person name="Megy K."/>
            <person name="Lawson D."/>
            <person name="Kodira C."/>
            <person name="Sutton G."/>
            <person name="Meyer J."/>
            <person name="Hill C.A."/>
            <person name="Birren B."/>
            <person name="Nene V."/>
            <person name="Collins F."/>
            <person name="Alarcon-Chaidez F."/>
            <person name="Wikel S."/>
            <person name="Strausberg R."/>
        </authorList>
    </citation>
    <scope>NUCLEOTIDE SEQUENCE [LARGE SCALE GENOMIC DNA]</scope>
    <source>
        <strain evidence="4">Wikel</strain>
        <strain evidence="2">Wikel colony</strain>
    </source>
</reference>
<reference evidence="3" key="2">
    <citation type="submission" date="2020-05" db="UniProtKB">
        <authorList>
            <consortium name="EnsemblMetazoa"/>
        </authorList>
    </citation>
    <scope>IDENTIFICATION</scope>
    <source>
        <strain evidence="3">wikel</strain>
    </source>
</reference>
<dbReference type="InParanoid" id="B7P9Y4"/>
<sequence length="116" mass="12855">MTGSVSTKRQRKSLVSSESLTGEIQDAERVEKLPGPAIIITTPWPKGNREGSITSIEVHPPALEAAVEKMEGADLKVKMEVPKMEEPTKRPQKRVKGLKMPDGTYVGIKDKNKYLR</sequence>
<feature type="region of interest" description="Disordered" evidence="1">
    <location>
        <begin position="1"/>
        <end position="28"/>
    </location>
</feature>
<evidence type="ECO:0000256" key="1">
    <source>
        <dbReference type="SAM" id="MobiDB-lite"/>
    </source>
</evidence>
<proteinExistence type="predicted"/>